<dbReference type="AlphaFoldDB" id="A0A423J0U1"/>
<dbReference type="Proteomes" id="UP000283260">
    <property type="component" value="Unassembled WGS sequence"/>
</dbReference>
<organism evidence="2 3">
    <name type="scientific">Pseudomonas frederiksbergensis</name>
    <dbReference type="NCBI Taxonomy" id="104087"/>
    <lineage>
        <taxon>Bacteria</taxon>
        <taxon>Pseudomonadati</taxon>
        <taxon>Pseudomonadota</taxon>
        <taxon>Gammaproteobacteria</taxon>
        <taxon>Pseudomonadales</taxon>
        <taxon>Pseudomonadaceae</taxon>
        <taxon>Pseudomonas</taxon>
    </lineage>
</organism>
<proteinExistence type="predicted"/>
<evidence type="ECO:0000313" key="3">
    <source>
        <dbReference type="Proteomes" id="UP000283260"/>
    </source>
</evidence>
<evidence type="ECO:0000313" key="2">
    <source>
        <dbReference type="EMBL" id="RON31309.1"/>
    </source>
</evidence>
<comment type="caution">
    <text evidence="2">The sequence shown here is derived from an EMBL/GenBank/DDBJ whole genome shotgun (WGS) entry which is preliminary data.</text>
</comment>
<reference evidence="2 3" key="1">
    <citation type="submission" date="2016-10" db="EMBL/GenBank/DDBJ databases">
        <title>Comparative genome analysis of multiple Pseudomonas spp. focuses on biocontrol and plant growth promoting traits.</title>
        <authorList>
            <person name="Tao X.-Y."/>
            <person name="Taylor C.G."/>
        </authorList>
    </citation>
    <scope>NUCLEOTIDE SEQUENCE [LARGE SCALE GENOMIC DNA]</scope>
    <source>
        <strain evidence="2 3">94G2</strain>
    </source>
</reference>
<feature type="region of interest" description="Disordered" evidence="1">
    <location>
        <begin position="214"/>
        <end position="238"/>
    </location>
</feature>
<evidence type="ECO:0000256" key="1">
    <source>
        <dbReference type="SAM" id="MobiDB-lite"/>
    </source>
</evidence>
<accession>A0A423J0U1</accession>
<sequence length="238" mass="26823">MRIPQEILDQTIDDPLAGAVAACSFIFEILQSGSEWDENDEELLLEGYALVSSQIAAGRIAVDVNPPLVNGTLAATCSQLHSFLTETHEQLDAKFRHQTNQRKIEQYRNHFSITLNNAFSYEFTDGDLKRIRALINELRELITENTELDEDHKLRLLKRLEKMQAEIHKKVSDLNAFYGLAVEASVMFKKVGENAKPIVDRIKELTGISWNTQARAENLPSGTEPPMLENDSTPTAIE</sequence>
<protein>
    <submittedName>
        <fullName evidence="2">Uncharacterized protein</fullName>
    </submittedName>
</protein>
<name>A0A423J0U1_9PSED</name>
<dbReference type="EMBL" id="MOBL01000019">
    <property type="protein sequence ID" value="RON31309.1"/>
    <property type="molecule type" value="Genomic_DNA"/>
</dbReference>
<gene>
    <name evidence="2" type="ORF">BK661_17770</name>
</gene>